<evidence type="ECO:0000313" key="5">
    <source>
        <dbReference type="Proteomes" id="UP000297245"/>
    </source>
</evidence>
<keyword evidence="2" id="KW-1133">Transmembrane helix</keyword>
<dbReference type="Proteomes" id="UP000297245">
    <property type="component" value="Unassembled WGS sequence"/>
</dbReference>
<reference evidence="3 5" key="1">
    <citation type="journal article" date="2019" name="Nat. Ecol. Evol.">
        <title>Megaphylogeny resolves global patterns of mushroom evolution.</title>
        <authorList>
            <person name="Varga T."/>
            <person name="Krizsan K."/>
            <person name="Foldi C."/>
            <person name="Dima B."/>
            <person name="Sanchez-Garcia M."/>
            <person name="Sanchez-Ramirez S."/>
            <person name="Szollosi G.J."/>
            <person name="Szarkandi J.G."/>
            <person name="Papp V."/>
            <person name="Albert L."/>
            <person name="Andreopoulos W."/>
            <person name="Angelini C."/>
            <person name="Antonin V."/>
            <person name="Barry K.W."/>
            <person name="Bougher N.L."/>
            <person name="Buchanan P."/>
            <person name="Buyck B."/>
            <person name="Bense V."/>
            <person name="Catcheside P."/>
            <person name="Chovatia M."/>
            <person name="Cooper J."/>
            <person name="Damon W."/>
            <person name="Desjardin D."/>
            <person name="Finy P."/>
            <person name="Geml J."/>
            <person name="Haridas S."/>
            <person name="Hughes K."/>
            <person name="Justo A."/>
            <person name="Karasinski D."/>
            <person name="Kautmanova I."/>
            <person name="Kiss B."/>
            <person name="Kocsube S."/>
            <person name="Kotiranta H."/>
            <person name="LaButti K.M."/>
            <person name="Lechner B.E."/>
            <person name="Liimatainen K."/>
            <person name="Lipzen A."/>
            <person name="Lukacs Z."/>
            <person name="Mihaltcheva S."/>
            <person name="Morgado L.N."/>
            <person name="Niskanen T."/>
            <person name="Noordeloos M.E."/>
            <person name="Ohm R.A."/>
            <person name="Ortiz-Santana B."/>
            <person name="Ovrebo C."/>
            <person name="Racz N."/>
            <person name="Riley R."/>
            <person name="Savchenko A."/>
            <person name="Shiryaev A."/>
            <person name="Soop K."/>
            <person name="Spirin V."/>
            <person name="Szebenyi C."/>
            <person name="Tomsovsky M."/>
            <person name="Tulloss R.E."/>
            <person name="Uehling J."/>
            <person name="Grigoriev I.V."/>
            <person name="Vagvolgyi C."/>
            <person name="Papp T."/>
            <person name="Martin F.M."/>
            <person name="Miettinen O."/>
            <person name="Hibbett D.S."/>
            <person name="Nagy L.G."/>
        </authorList>
    </citation>
    <scope>NUCLEOTIDE SEQUENCE [LARGE SCALE GENOMIC DNA]</scope>
    <source>
        <strain evidence="3 5">CBS 962.96</strain>
    </source>
</reference>
<evidence type="ECO:0000256" key="2">
    <source>
        <dbReference type="SAM" id="Phobius"/>
    </source>
</evidence>
<evidence type="ECO:0000313" key="4">
    <source>
        <dbReference type="EMBL" id="THU96017.1"/>
    </source>
</evidence>
<dbReference type="EMBL" id="ML179558">
    <property type="protein sequence ID" value="THU85254.1"/>
    <property type="molecule type" value="Genomic_DNA"/>
</dbReference>
<keyword evidence="5" id="KW-1185">Reference proteome</keyword>
<keyword evidence="2" id="KW-0472">Membrane</keyword>
<protein>
    <submittedName>
        <fullName evidence="3">Uncharacterized protein</fullName>
    </submittedName>
</protein>
<keyword evidence="2" id="KW-0812">Transmembrane</keyword>
<dbReference type="EMBL" id="ML179187">
    <property type="protein sequence ID" value="THU96017.1"/>
    <property type="molecule type" value="Genomic_DNA"/>
</dbReference>
<name>A0A4S8L946_DENBC</name>
<dbReference type="CDD" id="cd12087">
    <property type="entry name" value="TM_EGFR-like"/>
    <property type="match status" value="1"/>
</dbReference>
<dbReference type="OrthoDB" id="3052647at2759"/>
<feature type="transmembrane region" description="Helical" evidence="2">
    <location>
        <begin position="335"/>
        <end position="358"/>
    </location>
</feature>
<proteinExistence type="predicted"/>
<feature type="compositionally biased region" description="Polar residues" evidence="1">
    <location>
        <begin position="308"/>
        <end position="327"/>
    </location>
</feature>
<dbReference type="AlphaFoldDB" id="A0A4S8L946"/>
<evidence type="ECO:0000256" key="1">
    <source>
        <dbReference type="SAM" id="MobiDB-lite"/>
    </source>
</evidence>
<feature type="region of interest" description="Disordered" evidence="1">
    <location>
        <begin position="300"/>
        <end position="327"/>
    </location>
</feature>
<dbReference type="Gene3D" id="2.60.120.260">
    <property type="entry name" value="Galactose-binding domain-like"/>
    <property type="match status" value="1"/>
</dbReference>
<feature type="region of interest" description="Disordered" evidence="1">
    <location>
        <begin position="399"/>
        <end position="422"/>
    </location>
</feature>
<sequence>MATVWIVVDDTDPRIEYFGSWGEISNSHQRNKISHSGVIYNDTLHLATNETPSGFAFRFNGTAQLGLYGTVDTTLNPSLPAPGCFLDGENTWTFGTNVDLDVINNNYLLCHADSMFGANNTSPGEHELIVVHDNSDSALIIDYIVYESIPSFNLNGETLQIGNRQIQSSQDPHLQYKAGWNINDNDEMETKVSGSSVAVVFNGTAVQFFGNLKENMTNTISYSIDNQPPVDFQLSSPNTSSFPKSFLTSPGQFIGQPLFNLSALAAGEHSLVVFHNGTAEGTPLVLDYLFVTSLTEEEQASQQQPSAVTGSIAPTRNPSESTSPNISLSSNHREVGVIIGATVGSILFVILLGAWMVLWRKRRQTDVAPSQQTTPFTVGTAKSLPGRETITILDLKRSRASGAEQAGGELERSQPSGQDGGVVNMRVNNLKLEQRIAVMHDQVQQQDRHVAEQLAQRSLEPVAEFPPNYTMT</sequence>
<organism evidence="3 5">
    <name type="scientific">Dendrothele bispora (strain CBS 962.96)</name>
    <dbReference type="NCBI Taxonomy" id="1314807"/>
    <lineage>
        <taxon>Eukaryota</taxon>
        <taxon>Fungi</taxon>
        <taxon>Dikarya</taxon>
        <taxon>Basidiomycota</taxon>
        <taxon>Agaricomycotina</taxon>
        <taxon>Agaricomycetes</taxon>
        <taxon>Agaricomycetidae</taxon>
        <taxon>Agaricales</taxon>
        <taxon>Agaricales incertae sedis</taxon>
        <taxon>Dendrothele</taxon>
    </lineage>
</organism>
<accession>A0A4S8L946</accession>
<gene>
    <name evidence="4" type="ORF">K435DRAFT_797705</name>
    <name evidence="3" type="ORF">K435DRAFT_806065</name>
</gene>
<evidence type="ECO:0000313" key="3">
    <source>
        <dbReference type="EMBL" id="THU85254.1"/>
    </source>
</evidence>